<dbReference type="EMBL" id="QCXX01000002">
    <property type="protein sequence ID" value="PUV25237.1"/>
    <property type="molecule type" value="Genomic_DNA"/>
</dbReference>
<keyword evidence="2" id="KW-1185">Reference proteome</keyword>
<sequence>MNQLEIRIEKHNEGFWAKTVNCPVVLTSYGDTIEGCKQNFLDCIEMTRELDEMNRFPYKEGEYELVYSIENETAPALL</sequence>
<dbReference type="InterPro" id="IPR035069">
    <property type="entry name" value="TTHA1013/TTHA0281-like"/>
</dbReference>
<dbReference type="SUPFAM" id="SSF143100">
    <property type="entry name" value="TTHA1013/TTHA0281-like"/>
    <property type="match status" value="1"/>
</dbReference>
<organism evidence="1 2">
    <name type="scientific">Sphingobacterium athyrii</name>
    <dbReference type="NCBI Taxonomy" id="2152717"/>
    <lineage>
        <taxon>Bacteria</taxon>
        <taxon>Pseudomonadati</taxon>
        <taxon>Bacteroidota</taxon>
        <taxon>Sphingobacteriia</taxon>
        <taxon>Sphingobacteriales</taxon>
        <taxon>Sphingobacteriaceae</taxon>
        <taxon>Sphingobacterium</taxon>
    </lineage>
</organism>
<dbReference type="AlphaFoldDB" id="A0A363NWV4"/>
<dbReference type="Proteomes" id="UP000250831">
    <property type="component" value="Unassembled WGS sequence"/>
</dbReference>
<protein>
    <recommendedName>
        <fullName evidence="3">DUF1902 domain-containing protein</fullName>
    </recommendedName>
</protein>
<dbReference type="OrthoDB" id="965427at2"/>
<accession>A0A363NWV4</accession>
<dbReference type="RefSeq" id="WP_108633571.1">
    <property type="nucleotide sequence ID" value="NZ_QCXX01000002.1"/>
</dbReference>
<evidence type="ECO:0000313" key="2">
    <source>
        <dbReference type="Proteomes" id="UP000250831"/>
    </source>
</evidence>
<evidence type="ECO:0000313" key="1">
    <source>
        <dbReference type="EMBL" id="PUV25237.1"/>
    </source>
</evidence>
<name>A0A363NWV4_9SPHI</name>
<evidence type="ECO:0008006" key="3">
    <source>
        <dbReference type="Google" id="ProtNLM"/>
    </source>
</evidence>
<proteinExistence type="predicted"/>
<gene>
    <name evidence="1" type="ORF">DCO56_09910</name>
</gene>
<reference evidence="1 2" key="1">
    <citation type="submission" date="2018-04" db="EMBL/GenBank/DDBJ databases">
        <title>Sphingobacterium sp. M46 Genome.</title>
        <authorList>
            <person name="Cheng J."/>
            <person name="Li Y."/>
        </authorList>
    </citation>
    <scope>NUCLEOTIDE SEQUENCE [LARGE SCALE GENOMIC DNA]</scope>
    <source>
        <strain evidence="1 2">M46</strain>
    </source>
</reference>
<comment type="caution">
    <text evidence="1">The sequence shown here is derived from an EMBL/GenBank/DDBJ whole genome shotgun (WGS) entry which is preliminary data.</text>
</comment>